<dbReference type="CDD" id="cd06259">
    <property type="entry name" value="YdcF-like"/>
    <property type="match status" value="1"/>
</dbReference>
<feature type="signal peptide" evidence="1">
    <location>
        <begin position="1"/>
        <end position="22"/>
    </location>
</feature>
<evidence type="ECO:0000313" key="3">
    <source>
        <dbReference type="EMBL" id="GIE02375.1"/>
    </source>
</evidence>
<dbReference type="RefSeq" id="WP_239132512.1">
    <property type="nucleotide sequence ID" value="NZ_BAAATX010000001.1"/>
</dbReference>
<dbReference type="PANTHER" id="PTHR30336:SF6">
    <property type="entry name" value="INTEGRAL MEMBRANE PROTEIN"/>
    <property type="match status" value="1"/>
</dbReference>
<comment type="caution">
    <text evidence="3">The sequence shown here is derived from an EMBL/GenBank/DDBJ whole genome shotgun (WGS) entry which is preliminary data.</text>
</comment>
<dbReference type="InterPro" id="IPR051599">
    <property type="entry name" value="Cell_Envelope_Assoc"/>
</dbReference>
<accession>A0ABQ3YXQ5</accession>
<evidence type="ECO:0000313" key="4">
    <source>
        <dbReference type="Proteomes" id="UP000637628"/>
    </source>
</evidence>
<dbReference type="InterPro" id="IPR003848">
    <property type="entry name" value="DUF218"/>
</dbReference>
<keyword evidence="1" id="KW-0732">Signal</keyword>
<evidence type="ECO:0000259" key="2">
    <source>
        <dbReference type="Pfam" id="PF02698"/>
    </source>
</evidence>
<organism evidence="3 4">
    <name type="scientific">Paractinoplanes durhamensis</name>
    <dbReference type="NCBI Taxonomy" id="113563"/>
    <lineage>
        <taxon>Bacteria</taxon>
        <taxon>Bacillati</taxon>
        <taxon>Actinomycetota</taxon>
        <taxon>Actinomycetes</taxon>
        <taxon>Micromonosporales</taxon>
        <taxon>Micromonosporaceae</taxon>
        <taxon>Paractinoplanes</taxon>
    </lineage>
</organism>
<evidence type="ECO:0000256" key="1">
    <source>
        <dbReference type="SAM" id="SignalP"/>
    </source>
</evidence>
<feature type="domain" description="DUF218" evidence="2">
    <location>
        <begin position="42"/>
        <end position="176"/>
    </location>
</feature>
<gene>
    <name evidence="3" type="ORF">Adu01nite_37250</name>
</gene>
<dbReference type="PANTHER" id="PTHR30336">
    <property type="entry name" value="INNER MEMBRANE PROTEIN, PROBABLE PERMEASE"/>
    <property type="match status" value="1"/>
</dbReference>
<protein>
    <recommendedName>
        <fullName evidence="2">DUF218 domain-containing protein</fullName>
    </recommendedName>
</protein>
<dbReference type="Proteomes" id="UP000637628">
    <property type="component" value="Unassembled WGS sequence"/>
</dbReference>
<sequence>MKIKRLSAAAVAALIAVSTPWAWTSLSAQGHVYAESDAPTADVAIVLGTEVIDGRPSPRLRGRLEAAAALIAGGRAKVLLVSGDGDGSSGDEPAAMAAYLVSLGVPAARIVRDPHGLDTYDSCTRARDVYGIKRALVVTQSYHVDRAVTLCRHLDVDADGVVAPCHCSWTLRTSKSIRDYLASGKAAWDAVRGRPPAVTSPADPAVTDALRDLG</sequence>
<reference evidence="3 4" key="1">
    <citation type="submission" date="2021-01" db="EMBL/GenBank/DDBJ databases">
        <title>Whole genome shotgun sequence of Actinoplanes durhamensis NBRC 14914.</title>
        <authorList>
            <person name="Komaki H."/>
            <person name="Tamura T."/>
        </authorList>
    </citation>
    <scope>NUCLEOTIDE SEQUENCE [LARGE SCALE GENOMIC DNA]</scope>
    <source>
        <strain evidence="3 4">NBRC 14914</strain>
    </source>
</reference>
<keyword evidence="4" id="KW-1185">Reference proteome</keyword>
<feature type="chain" id="PRO_5047164488" description="DUF218 domain-containing protein" evidence="1">
    <location>
        <begin position="23"/>
        <end position="214"/>
    </location>
</feature>
<dbReference type="Pfam" id="PF02698">
    <property type="entry name" value="DUF218"/>
    <property type="match status" value="1"/>
</dbReference>
<proteinExistence type="predicted"/>
<dbReference type="EMBL" id="BOML01000031">
    <property type="protein sequence ID" value="GIE02375.1"/>
    <property type="molecule type" value="Genomic_DNA"/>
</dbReference>
<name>A0ABQ3YXQ5_9ACTN</name>